<feature type="compositionally biased region" description="Basic residues" evidence="1">
    <location>
        <begin position="202"/>
        <end position="218"/>
    </location>
</feature>
<feature type="region of interest" description="Disordered" evidence="1">
    <location>
        <begin position="147"/>
        <end position="231"/>
    </location>
</feature>
<reference evidence="2 3" key="1">
    <citation type="journal article" date="2007" name="Genome Biol.">
        <title>Interrupted coding sequences in Mycobacterium smegmatis: authentic mutations or sequencing errors?</title>
        <authorList>
            <person name="Deshayes C."/>
            <person name="Perrodou E."/>
            <person name="Gallien S."/>
            <person name="Euphrasie D."/>
            <person name="Schaeffer C."/>
            <person name="Van-Dorsselaer A."/>
            <person name="Poch O."/>
            <person name="Lecompte O."/>
            <person name="Reyrat J.M."/>
        </authorList>
    </citation>
    <scope>NUCLEOTIDE SEQUENCE [LARGE SCALE GENOMIC DNA]</scope>
    <source>
        <strain evidence="3">ATCC 700084 / mc(2)155</strain>
    </source>
</reference>
<evidence type="ECO:0000313" key="3">
    <source>
        <dbReference type="Proteomes" id="UP000006158"/>
    </source>
</evidence>
<dbReference type="EMBL" id="CP001663">
    <property type="protein sequence ID" value="AFP38288.1"/>
    <property type="molecule type" value="Genomic_DNA"/>
</dbReference>
<dbReference type="KEGG" id="msg:MSMEI_1816"/>
<name>I7FHK0_MYCS2</name>
<organism evidence="2 3">
    <name type="scientific">Mycolicibacterium smegmatis (strain ATCC 700084 / mc(2)155)</name>
    <name type="common">Mycobacterium smegmatis</name>
    <dbReference type="NCBI Taxonomy" id="246196"/>
    <lineage>
        <taxon>Bacteria</taxon>
        <taxon>Bacillati</taxon>
        <taxon>Actinomycetota</taxon>
        <taxon>Actinomycetes</taxon>
        <taxon>Mycobacteriales</taxon>
        <taxon>Mycobacteriaceae</taxon>
        <taxon>Mycolicibacterium</taxon>
    </lineage>
</organism>
<feature type="region of interest" description="Disordered" evidence="1">
    <location>
        <begin position="1"/>
        <end position="90"/>
    </location>
</feature>
<protein>
    <submittedName>
        <fullName evidence="2">Uncharacterized protein</fullName>
    </submittedName>
</protein>
<reference evidence="2 3" key="2">
    <citation type="journal article" date="2009" name="Genome Res.">
        <title>Ortho-proteogenomics: multiple proteomes investigation through orthology and a new MS-based protocol.</title>
        <authorList>
            <person name="Gallien S."/>
            <person name="Perrodou E."/>
            <person name="Carapito C."/>
            <person name="Deshayes C."/>
            <person name="Reyrat J.M."/>
            <person name="Van Dorsselaer A."/>
            <person name="Poch O."/>
            <person name="Schaeffer C."/>
            <person name="Lecompte O."/>
        </authorList>
    </citation>
    <scope>NUCLEOTIDE SEQUENCE [LARGE SCALE GENOMIC DNA]</scope>
    <source>
        <strain evidence="3">ATCC 700084 / mc(2)155</strain>
    </source>
</reference>
<dbReference type="Proteomes" id="UP000006158">
    <property type="component" value="Chromosome"/>
</dbReference>
<accession>I7FHK0</accession>
<evidence type="ECO:0000256" key="1">
    <source>
        <dbReference type="SAM" id="MobiDB-lite"/>
    </source>
</evidence>
<sequence length="242" mass="26697">MLVAQRPPQQITQGVTEHRKTEQRQGTHRADGGRHELSAHDRVPASTVADTCDEQTATQQSRAYHDGRGPPAEVRAKGNQRGKNGHQPPELRGRHAAVAVLDFHHLAQWSIGVVVGVFRQIPRFVSPQADHAPADHQVRGADEGIEHRDDHHDRNQPHNGVPAAERQPHNRQPTGAEIADPVEASFGCRGSASHADHQTRRPEHHRTRQQHDRPHRKHDGAVLGVNRHGGTACSGSVLFQSL</sequence>
<gene>
    <name evidence="2" type="ordered locus">MSMEI_1816</name>
</gene>
<evidence type="ECO:0000313" key="2">
    <source>
        <dbReference type="EMBL" id="AFP38288.1"/>
    </source>
</evidence>
<dbReference type="AlphaFoldDB" id="I7FHK0"/>
<proteinExistence type="predicted"/>
<feature type="compositionally biased region" description="Basic and acidic residues" evidence="1">
    <location>
        <begin position="147"/>
        <end position="156"/>
    </location>
</feature>
<feature type="compositionally biased region" description="Basic and acidic residues" evidence="1">
    <location>
        <begin position="16"/>
        <end position="43"/>
    </location>
</feature>